<dbReference type="RefSeq" id="WP_155355116.1">
    <property type="nucleotide sequence ID" value="NZ_BAAAHL010000040.1"/>
</dbReference>
<comment type="caution">
    <text evidence="6">The sequence shown here is derived from an EMBL/GenBank/DDBJ whole genome shotgun (WGS) entry which is preliminary data.</text>
</comment>
<feature type="domain" description="FAD-dependent oxidoreductase 2 FAD-binding" evidence="5">
    <location>
        <begin position="4"/>
        <end position="432"/>
    </location>
</feature>
<dbReference type="PRINTS" id="PR00411">
    <property type="entry name" value="PNDRDTASEI"/>
</dbReference>
<organism evidence="6 7">
    <name type="scientific">Acrocarpospora macrocephala</name>
    <dbReference type="NCBI Taxonomy" id="150177"/>
    <lineage>
        <taxon>Bacteria</taxon>
        <taxon>Bacillati</taxon>
        <taxon>Actinomycetota</taxon>
        <taxon>Actinomycetes</taxon>
        <taxon>Streptosporangiales</taxon>
        <taxon>Streptosporangiaceae</taxon>
        <taxon>Acrocarpospora</taxon>
    </lineage>
</organism>
<dbReference type="Proteomes" id="UP000331127">
    <property type="component" value="Unassembled WGS sequence"/>
</dbReference>
<dbReference type="SUPFAM" id="SSF56425">
    <property type="entry name" value="Succinate dehydrogenase/fumarate reductase flavoprotein, catalytic domain"/>
    <property type="match status" value="1"/>
</dbReference>
<dbReference type="OrthoDB" id="9813348at2"/>
<dbReference type="InterPro" id="IPR050315">
    <property type="entry name" value="FAD-oxidoreductase_2"/>
</dbReference>
<evidence type="ECO:0000256" key="4">
    <source>
        <dbReference type="ARBA" id="ARBA00023002"/>
    </source>
</evidence>
<dbReference type="Gene3D" id="3.90.700.10">
    <property type="entry name" value="Succinate dehydrogenase/fumarate reductase flavoprotein, catalytic domain"/>
    <property type="match status" value="1"/>
</dbReference>
<dbReference type="SUPFAM" id="SSF51905">
    <property type="entry name" value="FAD/NAD(P)-binding domain"/>
    <property type="match status" value="1"/>
</dbReference>
<keyword evidence="7" id="KW-1185">Reference proteome</keyword>
<comment type="cofactor">
    <cofactor evidence="1">
        <name>FAD</name>
        <dbReference type="ChEBI" id="CHEBI:57692"/>
    </cofactor>
</comment>
<keyword evidence="3" id="KW-0274">FAD</keyword>
<dbReference type="InterPro" id="IPR003953">
    <property type="entry name" value="FAD-dep_OxRdtase_2_FAD-bd"/>
</dbReference>
<dbReference type="InterPro" id="IPR036188">
    <property type="entry name" value="FAD/NAD-bd_sf"/>
</dbReference>
<evidence type="ECO:0000256" key="3">
    <source>
        <dbReference type="ARBA" id="ARBA00022827"/>
    </source>
</evidence>
<accession>A0A5M3WM59</accession>
<evidence type="ECO:0000256" key="2">
    <source>
        <dbReference type="ARBA" id="ARBA00022630"/>
    </source>
</evidence>
<dbReference type="EMBL" id="BLAE01000016">
    <property type="protein sequence ID" value="GES09590.1"/>
    <property type="molecule type" value="Genomic_DNA"/>
</dbReference>
<dbReference type="PANTHER" id="PTHR43400">
    <property type="entry name" value="FUMARATE REDUCTASE"/>
    <property type="match status" value="1"/>
</dbReference>
<evidence type="ECO:0000313" key="7">
    <source>
        <dbReference type="Proteomes" id="UP000331127"/>
    </source>
</evidence>
<dbReference type="GO" id="GO:0033765">
    <property type="term" value="F:steroid dehydrogenase activity, acting on the CH-CH group of donors"/>
    <property type="evidence" value="ECO:0007669"/>
    <property type="project" value="UniProtKB-ARBA"/>
</dbReference>
<dbReference type="AlphaFoldDB" id="A0A5M3WM59"/>
<proteinExistence type="predicted"/>
<protein>
    <submittedName>
        <fullName evidence="6">Flavocytochrome c</fullName>
    </submittedName>
</protein>
<name>A0A5M3WM59_9ACTN</name>
<keyword evidence="2" id="KW-0285">Flavoprotein</keyword>
<dbReference type="InterPro" id="IPR027477">
    <property type="entry name" value="Succ_DH/fumarate_Rdtase_cat_sf"/>
</dbReference>
<dbReference type="PRINTS" id="PR00368">
    <property type="entry name" value="FADPNR"/>
</dbReference>
<dbReference type="GO" id="GO:0008202">
    <property type="term" value="P:steroid metabolic process"/>
    <property type="evidence" value="ECO:0007669"/>
    <property type="project" value="UniProtKB-ARBA"/>
</dbReference>
<keyword evidence="4" id="KW-0560">Oxidoreductase</keyword>
<dbReference type="Gene3D" id="3.50.50.60">
    <property type="entry name" value="FAD/NAD(P)-binding domain"/>
    <property type="match status" value="1"/>
</dbReference>
<evidence type="ECO:0000313" key="6">
    <source>
        <dbReference type="EMBL" id="GES09590.1"/>
    </source>
</evidence>
<evidence type="ECO:0000256" key="1">
    <source>
        <dbReference type="ARBA" id="ARBA00001974"/>
    </source>
</evidence>
<dbReference type="Pfam" id="PF00890">
    <property type="entry name" value="FAD_binding_2"/>
    <property type="match status" value="1"/>
</dbReference>
<dbReference type="PANTHER" id="PTHR43400:SF10">
    <property type="entry name" value="3-OXOSTEROID 1-DEHYDROGENASE"/>
    <property type="match status" value="1"/>
</dbReference>
<gene>
    <name evidence="6" type="ORF">Amac_031860</name>
</gene>
<sequence>MSAVLVLGGGGAGLAAALSAREHGASSVLVIEAADQVGGTTAQSAGSFMAAGTSVQEAAGFPGDSPERLFDHLTTVSHWDIDHAVSRQLCHQAAPTLEWLIGHGVQFPVAGLYRAGREPFPRSHRAEGQGAGIVEPLLKACRERDVAIRTGIRAEKLLVEHGRVVGVEAGGERFTASATVLATGGFAHARDLVHRYIPDAAWQDGDAWSPAALTCRGDGLRMAEAVGASTADRGGGVVRLNPAFPVGDLYLPPTLLLVDDHGRRFVDESAPPAGFREVLRGRGGRCWAIFDEAGVRDWPSAVGGLTRGATTWARTLTDQIAAGRVTKADDVAGLGLPVEALRHTVAAYNEACAQGNDDAYGKSADHLRPVAEPPFYATELRPSVVLITGHGLEIDHIGRVLARDVVPIPGLYAAGEVTGNALGAKYAGQGIAITSCLVYGRLAGQAAADR</sequence>
<reference evidence="6 7" key="1">
    <citation type="submission" date="2019-10" db="EMBL/GenBank/DDBJ databases">
        <title>Whole genome shotgun sequence of Acrocarpospora macrocephala NBRC 16266.</title>
        <authorList>
            <person name="Ichikawa N."/>
            <person name="Kimura A."/>
            <person name="Kitahashi Y."/>
            <person name="Komaki H."/>
            <person name="Oguchi A."/>
        </authorList>
    </citation>
    <scope>NUCLEOTIDE SEQUENCE [LARGE SCALE GENOMIC DNA]</scope>
    <source>
        <strain evidence="6 7">NBRC 16266</strain>
    </source>
</reference>
<evidence type="ECO:0000259" key="5">
    <source>
        <dbReference type="Pfam" id="PF00890"/>
    </source>
</evidence>